<evidence type="ECO:0000313" key="2">
    <source>
        <dbReference type="EMBL" id="PFX13244.1"/>
    </source>
</evidence>
<proteinExistence type="predicted"/>
<dbReference type="OrthoDB" id="5985491at2759"/>
<dbReference type="PANTHER" id="PTHR47510">
    <property type="entry name" value="REVERSE TRANSCRIPTASE DOMAIN-CONTAINING PROTEIN"/>
    <property type="match status" value="1"/>
</dbReference>
<keyword evidence="3" id="KW-1185">Reference proteome</keyword>
<dbReference type="GO" id="GO:0003964">
    <property type="term" value="F:RNA-directed DNA polymerase activity"/>
    <property type="evidence" value="ECO:0007669"/>
    <property type="project" value="UniProtKB-KW"/>
</dbReference>
<reference evidence="3" key="1">
    <citation type="journal article" date="2017" name="bioRxiv">
        <title>Comparative analysis of the genomes of Stylophora pistillata and Acropora digitifera provides evidence for extensive differences between species of corals.</title>
        <authorList>
            <person name="Voolstra C.R."/>
            <person name="Li Y."/>
            <person name="Liew Y.J."/>
            <person name="Baumgarten S."/>
            <person name="Zoccola D."/>
            <person name="Flot J.-F."/>
            <person name="Tambutte S."/>
            <person name="Allemand D."/>
            <person name="Aranda M."/>
        </authorList>
    </citation>
    <scope>NUCLEOTIDE SEQUENCE [LARGE SCALE GENOMIC DNA]</scope>
</reference>
<evidence type="ECO:0000259" key="1">
    <source>
        <dbReference type="PROSITE" id="PS50878"/>
    </source>
</evidence>
<evidence type="ECO:0000313" key="3">
    <source>
        <dbReference type="Proteomes" id="UP000225706"/>
    </source>
</evidence>
<organism evidence="2 3">
    <name type="scientific">Stylophora pistillata</name>
    <name type="common">Smooth cauliflower coral</name>
    <dbReference type="NCBI Taxonomy" id="50429"/>
    <lineage>
        <taxon>Eukaryota</taxon>
        <taxon>Metazoa</taxon>
        <taxon>Cnidaria</taxon>
        <taxon>Anthozoa</taxon>
        <taxon>Hexacorallia</taxon>
        <taxon>Scleractinia</taxon>
        <taxon>Astrocoeniina</taxon>
        <taxon>Pocilloporidae</taxon>
        <taxon>Stylophora</taxon>
    </lineage>
</organism>
<dbReference type="Gene3D" id="3.60.10.10">
    <property type="entry name" value="Endonuclease/exonuclease/phosphatase"/>
    <property type="match status" value="1"/>
</dbReference>
<dbReference type="SUPFAM" id="SSF56672">
    <property type="entry name" value="DNA/RNA polymerases"/>
    <property type="match status" value="1"/>
</dbReference>
<dbReference type="InterPro" id="IPR043502">
    <property type="entry name" value="DNA/RNA_pol_sf"/>
</dbReference>
<dbReference type="PROSITE" id="PS50878">
    <property type="entry name" value="RT_POL"/>
    <property type="match status" value="1"/>
</dbReference>
<keyword evidence="2" id="KW-0808">Transferase</keyword>
<feature type="domain" description="Reverse transcriptase" evidence="1">
    <location>
        <begin position="459"/>
        <end position="724"/>
    </location>
</feature>
<protein>
    <submittedName>
        <fullName evidence="2">Putative RNA-directed DNA polymerase from transposon BS</fullName>
    </submittedName>
</protein>
<name>A0A2B4R4H9_STYPI</name>
<dbReference type="Proteomes" id="UP000225706">
    <property type="component" value="Unassembled WGS sequence"/>
</dbReference>
<dbReference type="PANTHER" id="PTHR47510:SF3">
    <property type="entry name" value="ENDO_EXONUCLEASE_PHOSPHATASE DOMAIN-CONTAINING PROTEIN"/>
    <property type="match status" value="1"/>
</dbReference>
<dbReference type="InterPro" id="IPR036691">
    <property type="entry name" value="Endo/exonu/phosph_ase_sf"/>
</dbReference>
<accession>A0A2B4R4H9</accession>
<dbReference type="Pfam" id="PF00078">
    <property type="entry name" value="RVT_1"/>
    <property type="match status" value="1"/>
</dbReference>
<sequence>MAAKQKKYRRISTLPSQPRIIPCCMVMNTRSVAKVDAFPALVAELLTNNCDLCFLTETWLKPIHPTHIVCPNGFCMIRKDRLDRRGGGVAVICRGDWKIERLDGPLSSDFECLWLRVLTPNSVYYACVVYHPDESSYDQEELLDFLTTSCEHLMTVDPNCRIIIAGDVNQLKYKDLLVHASLSQMVKKPTRGENILDVFITNTPHLWEKVRVFESAIRSDHNMVIAYPRTSAKAKRSSIQFRDVREHRKIHMAYLLESHDWQEVFSVTDCELKCDGLTNTLWTMFNECFPLISVRISSRDPPFISPLVKHLLKFRNRLQKRSKPLPVGLEDRINHLIRENQRQAVKQDSSMSGRGSRAWWSTVNTITGRDTQPQLISSVIHPDIINKYFCSINSDPEYIAPAPIDIPDDARIPTIPLHVVTHFLSKLKRTACGPDELPYWLFREFAHDLAPVVTDVFNSSLQQHKVPSSWKMADIKPIPKESPLTCCTQLRPISITAIIMRLFERLVYRFELSSIFNDYIDLDQFAYRGGHNSTMALIKCQHTWLKWLDGNADFVRIFSFDFSKAFDSVSHNSLCSKLKQVNINPYIINWLISFLNHRKQRVVVDGHSTEYVSINRGVPQGTVLGPVLFSIFINDIKAVNTNKNLLVKFADDITISLPIEANVGLDESETEILSFIEWSEKNCMKVNLTKTWELLLRGKTSKTPPEPLEIIERKEKLKLLGVTFEQVPVSWDTHIDYLLSKASSSLGSAGSTSFADSDLLIHSLVTSPNMGSA</sequence>
<dbReference type="AlphaFoldDB" id="A0A2B4R4H9"/>
<dbReference type="CDD" id="cd01650">
    <property type="entry name" value="RT_nLTR_like"/>
    <property type="match status" value="1"/>
</dbReference>
<dbReference type="SUPFAM" id="SSF56219">
    <property type="entry name" value="DNase I-like"/>
    <property type="match status" value="1"/>
</dbReference>
<comment type="caution">
    <text evidence="2">The sequence shown here is derived from an EMBL/GenBank/DDBJ whole genome shotgun (WGS) entry which is preliminary data.</text>
</comment>
<keyword evidence="2" id="KW-0695">RNA-directed DNA polymerase</keyword>
<dbReference type="EMBL" id="LSMT01001028">
    <property type="protein sequence ID" value="PFX13244.1"/>
    <property type="molecule type" value="Genomic_DNA"/>
</dbReference>
<gene>
    <name evidence="2" type="primary">RTase</name>
    <name evidence="2" type="ORF">AWC38_SpisGene22692</name>
</gene>
<dbReference type="InterPro" id="IPR000477">
    <property type="entry name" value="RT_dom"/>
</dbReference>
<keyword evidence="2" id="KW-0548">Nucleotidyltransferase</keyword>